<dbReference type="KEGG" id="eba:ebA4281"/>
<dbReference type="Gene3D" id="3.20.20.370">
    <property type="entry name" value="Glycoside hydrolase/deacetylase"/>
    <property type="match status" value="1"/>
</dbReference>
<evidence type="ECO:0000313" key="1">
    <source>
        <dbReference type="EMBL" id="CAI08548.1"/>
    </source>
</evidence>
<evidence type="ECO:0008006" key="3">
    <source>
        <dbReference type="Google" id="ProtNLM"/>
    </source>
</evidence>
<dbReference type="OrthoDB" id="8597776at2"/>
<dbReference type="HOGENOM" id="CLU_073847_0_0_4"/>
<protein>
    <recommendedName>
        <fullName evidence="3">Polysaccharide deacetylase</fullName>
    </recommendedName>
</protein>
<gene>
    <name evidence="1" type="ORF">ebA4281</name>
</gene>
<dbReference type="AlphaFoldDB" id="Q5P2B6"/>
<keyword evidence="2" id="KW-1185">Reference proteome</keyword>
<dbReference type="RefSeq" id="WP_011238234.1">
    <property type="nucleotide sequence ID" value="NC_006513.1"/>
</dbReference>
<dbReference type="STRING" id="76114.ebA4281"/>
<dbReference type="InterPro" id="IPR011330">
    <property type="entry name" value="Glyco_hydro/deAcase_b/a-brl"/>
</dbReference>
<dbReference type="EMBL" id="CR555306">
    <property type="protein sequence ID" value="CAI08548.1"/>
    <property type="molecule type" value="Genomic_DNA"/>
</dbReference>
<dbReference type="SUPFAM" id="SSF88713">
    <property type="entry name" value="Glycoside hydrolase/deacetylase"/>
    <property type="match status" value="1"/>
</dbReference>
<dbReference type="eggNOG" id="COG0726">
    <property type="taxonomic scope" value="Bacteria"/>
</dbReference>
<dbReference type="CDD" id="cd10933">
    <property type="entry name" value="CE4_u9"/>
    <property type="match status" value="1"/>
</dbReference>
<organism evidence="1 2">
    <name type="scientific">Aromatoleum aromaticum (strain DSM 19018 / LMG 30748 / EbN1)</name>
    <name type="common">Azoarcus sp. (strain EbN1)</name>
    <dbReference type="NCBI Taxonomy" id="76114"/>
    <lineage>
        <taxon>Bacteria</taxon>
        <taxon>Pseudomonadati</taxon>
        <taxon>Pseudomonadota</taxon>
        <taxon>Betaproteobacteria</taxon>
        <taxon>Rhodocyclales</taxon>
        <taxon>Rhodocyclaceae</taxon>
        <taxon>Aromatoleum</taxon>
    </lineage>
</organism>
<name>Q5P2B6_AROAE</name>
<dbReference type="GO" id="GO:0005975">
    <property type="term" value="P:carbohydrate metabolic process"/>
    <property type="evidence" value="ECO:0007669"/>
    <property type="project" value="InterPro"/>
</dbReference>
<accession>Q5P2B6</accession>
<proteinExistence type="predicted"/>
<evidence type="ECO:0000313" key="2">
    <source>
        <dbReference type="Proteomes" id="UP000006552"/>
    </source>
</evidence>
<reference evidence="1 2" key="1">
    <citation type="journal article" date="2005" name="Arch. Microbiol.">
        <title>The genome sequence of an anaerobic aromatic-degrading denitrifying bacterium, strain EbN1.</title>
        <authorList>
            <person name="Rabus R."/>
            <person name="Kube M."/>
            <person name="Heider J."/>
            <person name="Beck A."/>
            <person name="Heitmann K."/>
            <person name="Widdel F."/>
            <person name="Reinhardt R."/>
        </authorList>
    </citation>
    <scope>NUCLEOTIDE SEQUENCE [LARGE SCALE GENOMIC DNA]</scope>
    <source>
        <strain evidence="1 2">EbN1</strain>
    </source>
</reference>
<dbReference type="Proteomes" id="UP000006552">
    <property type="component" value="Chromosome"/>
</dbReference>
<sequence>MNVFLTFDIEIWCNSWQALDERFPAAFDRYVYGRSRAGEYALPKTLEILNRHSLRGVFFVEPLFAARFGVEHLARVTGLIRDAGQEVQMHLHPEWTDEIRPYIFPDKPFKRQHLIHYSREEQTALLRRGLALLAEAGSDRVTAFRAGSFAANADTLAAVEACGLRVDSSLNMCYAVSGADLRAEGDFYFPRQRGALQLLPMTVFRDGWGRKRHAQVGACSAREFEQAIEGSARCGHPSFTVLSHNFEMLRTGATTPDGIVAARFERLCRYLGEHRHVFPTRGLALSPDLAITPPDATLVQVGRLATLNRYAGQAARRLTM</sequence>